<dbReference type="InterPro" id="IPR020449">
    <property type="entry name" value="Tscrpt_reg_AraC-type_HTH"/>
</dbReference>
<name>A0A9X2WII6_9GAMM</name>
<evidence type="ECO:0000256" key="1">
    <source>
        <dbReference type="ARBA" id="ARBA00023015"/>
    </source>
</evidence>
<dbReference type="PROSITE" id="PS01124">
    <property type="entry name" value="HTH_ARAC_FAMILY_2"/>
    <property type="match status" value="1"/>
</dbReference>
<dbReference type="PANTHER" id="PTHR47894">
    <property type="entry name" value="HTH-TYPE TRANSCRIPTIONAL REGULATOR GADX"/>
    <property type="match status" value="1"/>
</dbReference>
<dbReference type="PRINTS" id="PR00032">
    <property type="entry name" value="HTHARAC"/>
</dbReference>
<dbReference type="SUPFAM" id="SSF46689">
    <property type="entry name" value="Homeodomain-like"/>
    <property type="match status" value="1"/>
</dbReference>
<dbReference type="AlphaFoldDB" id="A0A9X2WII6"/>
<dbReference type="Pfam" id="PF12625">
    <property type="entry name" value="Arabinose_bd"/>
    <property type="match status" value="1"/>
</dbReference>
<evidence type="ECO:0000313" key="5">
    <source>
        <dbReference type="EMBL" id="MCT7360764.1"/>
    </source>
</evidence>
<keyword evidence="6" id="KW-1185">Reference proteome</keyword>
<keyword evidence="3" id="KW-0804">Transcription</keyword>
<reference evidence="5" key="1">
    <citation type="journal article" date="2022" name="Front. Microbiol.">
        <title>Genome-based taxonomic rearrangement of Oceanobacter-related bacteria including the description of Thalassolituus hydrocarbonoclasticus sp. nov. and Thalassolituus pacificus sp. nov. and emended description of the genus Thalassolituus.</title>
        <authorList>
            <person name="Dong C."/>
            <person name="Wei L."/>
            <person name="Wang J."/>
            <person name="Lai Q."/>
            <person name="Huang Z."/>
            <person name="Shao Z."/>
        </authorList>
    </citation>
    <scope>NUCLEOTIDE SEQUENCE</scope>
    <source>
        <strain evidence="5">59MF3M-4</strain>
    </source>
</reference>
<dbReference type="RefSeq" id="WP_260977587.1">
    <property type="nucleotide sequence ID" value="NZ_JAOANI010000028.1"/>
</dbReference>
<dbReference type="InterPro" id="IPR009057">
    <property type="entry name" value="Homeodomain-like_sf"/>
</dbReference>
<dbReference type="GO" id="GO:0005829">
    <property type="term" value="C:cytosol"/>
    <property type="evidence" value="ECO:0007669"/>
    <property type="project" value="TreeGrafter"/>
</dbReference>
<accession>A0A9X2WII6</accession>
<sequence>MKTTGTGAYSISSDYLILLTELAFERGISAAELLIDSGLPEQILFQPGVPVGHESCLNVIERFCNLTNDLGIALEYGKRMTLSKHGALGYAAQYSATMGDAALKVMRYVETRAQIFEIARASSEHQRHLTITPRFDNPVAGPFITLAFLSSVETICRTLVGNYGREAESCIHLTCPASLTGQNTLPHCSVIGDQRHNSLTWPASALEHPLPFFNPELETLAEQQLQTALTSLTQSGSVSGKVREILNDRLQDMPTVEHVASMLCMSAATLNRKLKADSSSFQQLKDDVRYRHAQRLLKQEDLAIDLIAEQLGYSDASNFAKAFKAWSGVSPSQYRQSA</sequence>
<evidence type="ECO:0000256" key="2">
    <source>
        <dbReference type="ARBA" id="ARBA00023125"/>
    </source>
</evidence>
<dbReference type="InterPro" id="IPR032687">
    <property type="entry name" value="AraC-type_N"/>
</dbReference>
<keyword evidence="2" id="KW-0238">DNA-binding</keyword>
<evidence type="ECO:0000259" key="4">
    <source>
        <dbReference type="PROSITE" id="PS01124"/>
    </source>
</evidence>
<gene>
    <name evidence="5" type="ORF">NYR02_17220</name>
</gene>
<protein>
    <submittedName>
        <fullName evidence="5">AraC family transcriptional regulator</fullName>
    </submittedName>
</protein>
<dbReference type="Pfam" id="PF12833">
    <property type="entry name" value="HTH_18"/>
    <property type="match status" value="1"/>
</dbReference>
<organism evidence="5 6">
    <name type="scientific">Thalassolituus pacificus</name>
    <dbReference type="NCBI Taxonomy" id="2975440"/>
    <lineage>
        <taxon>Bacteria</taxon>
        <taxon>Pseudomonadati</taxon>
        <taxon>Pseudomonadota</taxon>
        <taxon>Gammaproteobacteria</taxon>
        <taxon>Oceanospirillales</taxon>
        <taxon>Oceanospirillaceae</taxon>
        <taxon>Thalassolituus</taxon>
    </lineage>
</organism>
<dbReference type="SMART" id="SM00342">
    <property type="entry name" value="HTH_ARAC"/>
    <property type="match status" value="1"/>
</dbReference>
<keyword evidence="1" id="KW-0805">Transcription regulation</keyword>
<dbReference type="Proteomes" id="UP001147830">
    <property type="component" value="Unassembled WGS sequence"/>
</dbReference>
<dbReference type="EMBL" id="JAOANI010000028">
    <property type="protein sequence ID" value="MCT7360764.1"/>
    <property type="molecule type" value="Genomic_DNA"/>
</dbReference>
<dbReference type="PANTHER" id="PTHR47894:SF1">
    <property type="entry name" value="HTH-TYPE TRANSCRIPTIONAL REGULATOR VQSM"/>
    <property type="match status" value="1"/>
</dbReference>
<feature type="domain" description="HTH araC/xylS-type" evidence="4">
    <location>
        <begin position="240"/>
        <end position="337"/>
    </location>
</feature>
<dbReference type="Gene3D" id="1.10.10.60">
    <property type="entry name" value="Homeodomain-like"/>
    <property type="match status" value="1"/>
</dbReference>
<dbReference type="GO" id="GO:0000976">
    <property type="term" value="F:transcription cis-regulatory region binding"/>
    <property type="evidence" value="ECO:0007669"/>
    <property type="project" value="TreeGrafter"/>
</dbReference>
<dbReference type="GO" id="GO:0003700">
    <property type="term" value="F:DNA-binding transcription factor activity"/>
    <property type="evidence" value="ECO:0007669"/>
    <property type="project" value="InterPro"/>
</dbReference>
<dbReference type="InterPro" id="IPR018060">
    <property type="entry name" value="HTH_AraC"/>
</dbReference>
<comment type="caution">
    <text evidence="5">The sequence shown here is derived from an EMBL/GenBank/DDBJ whole genome shotgun (WGS) entry which is preliminary data.</text>
</comment>
<proteinExistence type="predicted"/>
<evidence type="ECO:0000256" key="3">
    <source>
        <dbReference type="ARBA" id="ARBA00023163"/>
    </source>
</evidence>
<reference evidence="5" key="2">
    <citation type="submission" date="2022-08" db="EMBL/GenBank/DDBJ databases">
        <authorList>
            <person name="Dong C."/>
        </authorList>
    </citation>
    <scope>NUCLEOTIDE SEQUENCE</scope>
    <source>
        <strain evidence="5">59MF3M-4</strain>
    </source>
</reference>
<evidence type="ECO:0000313" key="6">
    <source>
        <dbReference type="Proteomes" id="UP001147830"/>
    </source>
</evidence>